<protein>
    <submittedName>
        <fullName evidence="1">LAC REPRESSOR HEADPIECE/DNA Complex, HALF-OPERATOR, LAC OPERATOR, LAC</fullName>
    </submittedName>
</protein>
<dbReference type="EMBL" id="BK016144">
    <property type="protein sequence ID" value="DAF98302.1"/>
    <property type="molecule type" value="Genomic_DNA"/>
</dbReference>
<sequence length="83" mass="10048">MAFRKRYNELRKDTKRKIENSDKSWTPIDHCLAIPSLQDRYTKEELCTHLDCNQKELKRFIQLDKLPSPEQCKKIRRLLNESN</sequence>
<name>A0A8S5UV93_9CAUD</name>
<accession>A0A8S5UV93</accession>
<evidence type="ECO:0000313" key="1">
    <source>
        <dbReference type="EMBL" id="DAF98302.1"/>
    </source>
</evidence>
<organism evidence="1">
    <name type="scientific">Siphoviridae sp. ctaDn21</name>
    <dbReference type="NCBI Taxonomy" id="2825563"/>
    <lineage>
        <taxon>Viruses</taxon>
        <taxon>Duplodnaviria</taxon>
        <taxon>Heunggongvirae</taxon>
        <taxon>Uroviricota</taxon>
        <taxon>Caudoviricetes</taxon>
    </lineage>
</organism>
<proteinExistence type="predicted"/>
<reference evidence="1" key="1">
    <citation type="journal article" date="2021" name="Proc. Natl. Acad. Sci. U.S.A.">
        <title>A Catalog of Tens of Thousands of Viruses from Human Metagenomes Reveals Hidden Associations with Chronic Diseases.</title>
        <authorList>
            <person name="Tisza M.J."/>
            <person name="Buck C.B."/>
        </authorList>
    </citation>
    <scope>NUCLEOTIDE SEQUENCE</scope>
    <source>
        <strain evidence="1">CtaDn21</strain>
    </source>
</reference>